<evidence type="ECO:0000256" key="1">
    <source>
        <dbReference type="ARBA" id="ARBA00022723"/>
    </source>
</evidence>
<dbReference type="EMBL" id="BKCJ010002173">
    <property type="protein sequence ID" value="GEU46766.1"/>
    <property type="molecule type" value="Genomic_DNA"/>
</dbReference>
<evidence type="ECO:0000259" key="5">
    <source>
        <dbReference type="Pfam" id="PF07727"/>
    </source>
</evidence>
<feature type="region of interest" description="Disordered" evidence="4">
    <location>
        <begin position="2978"/>
        <end position="3007"/>
    </location>
</feature>
<feature type="domain" description="Reverse transcriptase Ty1/copia-type" evidence="5">
    <location>
        <begin position="2890"/>
        <end position="2959"/>
    </location>
</feature>
<keyword evidence="1" id="KW-0479">Metal-binding</keyword>
<feature type="compositionally biased region" description="Basic and acidic residues" evidence="4">
    <location>
        <begin position="1859"/>
        <end position="1878"/>
    </location>
</feature>
<dbReference type="InterPro" id="IPR012337">
    <property type="entry name" value="RNaseH-like_sf"/>
</dbReference>
<feature type="compositionally biased region" description="Polar residues" evidence="4">
    <location>
        <begin position="2996"/>
        <end position="3007"/>
    </location>
</feature>
<feature type="region of interest" description="Disordered" evidence="4">
    <location>
        <begin position="1859"/>
        <end position="1881"/>
    </location>
</feature>
<dbReference type="InterPro" id="IPR043502">
    <property type="entry name" value="DNA/RNA_pol_sf"/>
</dbReference>
<dbReference type="Gene3D" id="3.30.420.10">
    <property type="entry name" value="Ribonuclease H-like superfamily/Ribonuclease H"/>
    <property type="match status" value="1"/>
</dbReference>
<dbReference type="Pfam" id="PF13976">
    <property type="entry name" value="gag_pre-integrs"/>
    <property type="match status" value="1"/>
</dbReference>
<evidence type="ECO:0008006" key="9">
    <source>
        <dbReference type="Google" id="ProtNLM"/>
    </source>
</evidence>
<dbReference type="Pfam" id="PF07727">
    <property type="entry name" value="RVT_2"/>
    <property type="match status" value="3"/>
</dbReference>
<evidence type="ECO:0000256" key="3">
    <source>
        <dbReference type="SAM" id="Coils"/>
    </source>
</evidence>
<dbReference type="GO" id="GO:0003676">
    <property type="term" value="F:nucleic acid binding"/>
    <property type="evidence" value="ECO:0007669"/>
    <property type="project" value="InterPro"/>
</dbReference>
<dbReference type="PANTHER" id="PTHR42648:SF32">
    <property type="entry name" value="RIBONUCLEASE H-LIKE DOMAIN, GAG-PRE-INTEGRASE DOMAIN PROTEIN-RELATED"/>
    <property type="match status" value="1"/>
</dbReference>
<dbReference type="InterPro" id="IPR039537">
    <property type="entry name" value="Retrotran_Ty1/copia-like"/>
</dbReference>
<comment type="caution">
    <text evidence="8">The sequence shown here is derived from an EMBL/GenBank/DDBJ whole genome shotgun (WGS) entry which is preliminary data.</text>
</comment>
<evidence type="ECO:0000256" key="2">
    <source>
        <dbReference type="ARBA" id="ARBA00022801"/>
    </source>
</evidence>
<feature type="coiled-coil region" evidence="3">
    <location>
        <begin position="2446"/>
        <end position="2487"/>
    </location>
</feature>
<dbReference type="InterPro" id="IPR057670">
    <property type="entry name" value="SH3_retrovirus"/>
</dbReference>
<evidence type="ECO:0000259" key="6">
    <source>
        <dbReference type="Pfam" id="PF13976"/>
    </source>
</evidence>
<feature type="compositionally biased region" description="Basic and acidic residues" evidence="4">
    <location>
        <begin position="3533"/>
        <end position="3546"/>
    </location>
</feature>
<feature type="region of interest" description="Disordered" evidence="4">
    <location>
        <begin position="2499"/>
        <end position="2529"/>
    </location>
</feature>
<dbReference type="SUPFAM" id="SSF56672">
    <property type="entry name" value="DNA/RNA polymerases"/>
    <property type="match status" value="1"/>
</dbReference>
<feature type="domain" description="Reverse transcriptase Ty1/copia-type" evidence="5">
    <location>
        <begin position="960"/>
        <end position="1082"/>
    </location>
</feature>
<feature type="compositionally biased region" description="Low complexity" evidence="4">
    <location>
        <begin position="2506"/>
        <end position="2527"/>
    </location>
</feature>
<feature type="region of interest" description="Disordered" evidence="4">
    <location>
        <begin position="3149"/>
        <end position="3168"/>
    </location>
</feature>
<feature type="compositionally biased region" description="Polar residues" evidence="4">
    <location>
        <begin position="782"/>
        <end position="798"/>
    </location>
</feature>
<feature type="compositionally biased region" description="Polar residues" evidence="4">
    <location>
        <begin position="2638"/>
        <end position="2654"/>
    </location>
</feature>
<gene>
    <name evidence="8" type="ORF">Tci_018744</name>
</gene>
<feature type="region of interest" description="Disordered" evidence="4">
    <location>
        <begin position="3037"/>
        <end position="3062"/>
    </location>
</feature>
<keyword evidence="2" id="KW-0378">Hydrolase</keyword>
<sequence>MKKRKNDVKARTTLLLSLPNEHQLRFSKHKTAQELWAAILTTFDGNEATKKTKKNLLKQQYGNFKAEGSKTLEQTFNRLQVIVSQLQFIDVEIEQDDLNQKFLTSLAPEWLMHTIVWRNMSDLDTMSLDDLYNHLKVYELEVQKKSKPNSQNIAFISSAKHSRGNEDVNTASVSTASTNIPTASANVGSYMANDEKNHALVVDKEAPTEFALMANTSAESKVFDNSLCSKDCKKNTDSLNSKITDLTDKLFDAKNMIYHYKLRLAQVESRLVEHKDREIKYCEKIRGLEYKTESSDDYIEILKKELELIKKEKESLDGKLTGFQTASKDLDSLLESQRLDKNKKGLGYSVVPLPPGQIYSSPKKDFSWNGLLEFKDDTEASPSTILPKSFIKFVKANDSLTKSKIDKAEKAKKSHVKYAEQYKKPTKKPNVGGNQRNWNNLKSHQLGNISYLFDFEPFDGGYVSFGQGGCKITGKGTIKTSKLEFENVYFVKDLNYNDDNVLLRTPRQHNMYSIDLNNIVPHEDLTCLVAKASADECMLWHRRLGHLNFKTMNKLVRHNLVRGLPTKCFENDHTCTACLKGKQHKASLTDDFSRFTWTFFLKTKDEASGILRKFITEIENLKDLKVKIIREYSNAKTPQQNGVAKRRNKTLIEVARKMLADAKLPVTFWAEAANTACYVQNRVLVNKSQNKTLYELFNGRTPAIGFLKPFGCYVMILNTLDNLGKFKEKGDEGYFIGYSMSSKAFRVFNKRSRIVEENLHVEFLENKAIEKGKPQDDCSTDVPESSGNSNPTATSTNPLADQMESLIVETPIPTVSLPVPTACLNDSPEPSSDTRLISKRVANQEETPSLENILTLTNRFEDILGVTTNLVDSDRVEADVRNMETTIKASPTPTLRIHKDHPKNQIIGPLDTLIQTRNKSKEVGEQSFIATIHQKTDPALLQFCLFSCFLSQVEPKKISDALQDSSWNKARLVAQGHTQEEGIDYNEVFAPVARIEAIRLFLACASFMGFTVYQMDVKSAFLYATIGEEVYVMQPFRFQDSEFLARVYKVEKAMYGLHQAPSAWYGTLSKYLLTNGFQRDSDYGGATQDRKSTTGGCQFLGRRHQVTPKECHLHAVKRIFRYLKGHPKLGLWCPKESPFDLVAYSDSDYGGATQDRKSTTRGCQFLGRRLISWKCKKQTIVPLQQLRQNMLQLLVPMDKFCGFRINCLIMDLLTKPFDAGRLSMSCEALSKEISSSILRLDCFEKKLISVDHIHTDENVIDLLTKPFIAWRFQYLVSEHNIDFHPIVDFVEASPLRRNLKLQDEEGISSLPARKLFENLTLMGYNISPNQKFTFQKGQQGEAVVERVSDDTEEMVTILTSMETETVLASGAVEVPTGSGSISTAGSPATEVSTGSDVVPTASLIFTTATMVTPYRRRKGKEIMVESETSKKKKVARDAEITRIHAEEVLQMMINSLDRSNETILKYLQEYEQFVGDLSIRERAKLINNLIKYQENYAQILKFQTQQRKPWSKKQKRDYYMAVIKCNLGWKVKDFRGMTFEEIEAKFTTVWKQLEDFILMGSKEEAERLKMKGLSLEQESVKKLKASEEVPEEANLLMKFPKKRGSEELLEDHKAGRQLSQLPIFCGPIEAYGKGRSEPVMGLSEGISQQQTHTQNLMHALVEWKLYDICGVHQVTSKDKENFMLVEKDYPLRKGLAIVMICYKLQLENYSQMANDLILKIYKIANCPSQQGEAIAERVSDDTEEMETVLTYMETATVLASRAAEVPTGSGSIPTAGSPATEVSTGSDVVPTASPIFATATVVTQYRRRKGKEIMVESETPKKKKLEDFIPMGSKKEAERLKRKGLSLEQESVKKLKTLEEVPEEAKSPDEVPEEKGRSEPVVGLSEGISQQQNLMHAPVEWKLYDMCGVHQVTFKDKEIFMLVEKDYPLKKGLAIMMVCYKLQVGNYSQMANDLILKIYKIANCPSHQEFPLAEEVPTASEESCYCQKKKEATAMKIALQEQQERFPLLSQKDATAEEVRTADKDNESSKTSFRIVFVVKQSNKVSHIVTLRLLRVTITLLFKVVDLNLKGTTSGIRACREALIKRRITPKSHPFPHSFKIHSEMEKPNPTFAKIPVLDTGKFKQWKFRIQQYLHNEHYALWEVIEFGDSYEAPQEVSDTGSASEGSAKKKGRTVVVTTEDMQKRKNDVKARTTLLLALPDEHQLRFNKYRTAQELWAAILKTFKTLEQTFNRLQAIVSHLEFIDVEIEQDDLNQKFLTSLAPEWLMYTIVWRNRSDLDTMSLDDLYNHLKVYEPEVQKKSESNSHNIAFISSAKTSSRKEEVNTASFSTASTQVSPTSADVATTSFSHDTVCAYIASQSNGSRVKYEDINQIDEDDIKEMDIKWNMALLRWDWSYMANKEENHALVANEEAPIEFALMAKSNFENKVQARLVEFKNQEIKFCEKIRGLEFKVESKDNRIERLTNELEELKKEKKGLDSKLTGFQSASKDLDTLLGSQRPSLSIESNSSNLQNSDSSVSENGESSKSIMPKPMIKFVKAADSPTVIKTNKDETVRKPSVKYSEMYRKTSKSSNVRVVVAGTSSTNFSGTEDAARQNWKLQSHCYFNKSPDWSYGDINSKTPTPTVSSPVLTACLDDSPQPSSDTRLVSKRVTSQDDTPSLDNILTLTNRFEDILRVTTNTGDTNGVEADLSNMENNISASPTPTFRIHKDHPTSQIIGPVDTPVQTKNKSNEMKEQSFIASIHDKTNPDLLQFCLFLCFLSQEEPKKIFDALKDPSWVEALQEELFQFKIQNVWSLVDCLEGVRPIGTKWILKNKKDDRGIIIKNKARLVAQGHTQEEGIDYEEVFAPVARIEAIRLFLAYASFMGFIVYQMDVKSAFLYGTIDEEVYTLFIRKHRGDFLLVQVYVDDIIFGSSNPQLCREFKALMYEKFQMSAMGEFNFFLGLQVLQKKDGIFLSQDKVNSPSFLGRTVPLFNSMLVHQGEGSGTPTKPHHTPSPEAQQSPQHDLSSSIHLPVTTETIPTVTPTDIPTLRQYSRRARIAQSSTLPTDADEPASPLRDDSQGESFHTVFGLKAKQDRGNIIKTSALPYDSPPRVTSLAADEGIMQHKLNELTDLCTRLQRQQTEMASKIAAQDLEITRLKARIKLLEDKDGGCAEPSGEDSTIKGRSLETGRKQLSVQVVSVPPAAKVATVSVPTGSGLVPTASPIFTTASVVTSYSRRKGKETMVESDTPKKKKLQEQIDIARDAEIARIHAEEEFQMLIDGLDRNNKTIAKYLQEYEQFAKDLSIEEKIDIINELVKYQGHYAKILKYQSQQRKPLSKKQQREFYMLVLKSHSGWKTKHFKGMSLEEIKEKFILVWKQIEDFIPMASKEEGERFKRIGLRLDQSSAKKIKTAKDDDAAKGQRNYWKIIRLGGHTAVYQFFVDMLKHFDREDLNQLWTLVKETPSIRQATSDKEKELWVELKRLYEPDVEDHLWTQTQALMHNPVKWRLYETCGVHHMISRDQEIFIDEFQLPEDFPTASEERFPLLSQKDATAEEVRTTDKDME</sequence>
<dbReference type="GO" id="GO:0016787">
    <property type="term" value="F:hydrolase activity"/>
    <property type="evidence" value="ECO:0007669"/>
    <property type="project" value="UniProtKB-KW"/>
</dbReference>
<feature type="domain" description="Reverse transcriptase Ty1/copia-type" evidence="5">
    <location>
        <begin position="2792"/>
        <end position="2888"/>
    </location>
</feature>
<dbReference type="PANTHER" id="PTHR42648">
    <property type="entry name" value="TRANSPOSASE, PUTATIVE-RELATED"/>
    <property type="match status" value="1"/>
</dbReference>
<feature type="region of interest" description="Disordered" evidence="4">
    <location>
        <begin position="3521"/>
        <end position="3546"/>
    </location>
</feature>
<dbReference type="GO" id="GO:0046872">
    <property type="term" value="F:metal ion binding"/>
    <property type="evidence" value="ECO:0007669"/>
    <property type="project" value="UniProtKB-KW"/>
</dbReference>
<reference evidence="8" key="1">
    <citation type="journal article" date="2019" name="Sci. Rep.">
        <title>Draft genome of Tanacetum cinerariifolium, the natural source of mosquito coil.</title>
        <authorList>
            <person name="Yamashiro T."/>
            <person name="Shiraishi A."/>
            <person name="Satake H."/>
            <person name="Nakayama K."/>
        </authorList>
    </citation>
    <scope>NUCLEOTIDE SEQUENCE</scope>
</reference>
<evidence type="ECO:0000259" key="7">
    <source>
        <dbReference type="Pfam" id="PF25597"/>
    </source>
</evidence>
<dbReference type="CDD" id="cd09272">
    <property type="entry name" value="RNase_HI_RT_Ty1"/>
    <property type="match status" value="1"/>
</dbReference>
<dbReference type="Pfam" id="PF25597">
    <property type="entry name" value="SH3_retrovirus"/>
    <property type="match status" value="1"/>
</dbReference>
<protein>
    <recommendedName>
        <fullName evidence="9">Integrase catalytic domain-containing protein</fullName>
    </recommendedName>
</protein>
<evidence type="ECO:0000313" key="8">
    <source>
        <dbReference type="EMBL" id="GEU46766.1"/>
    </source>
</evidence>
<evidence type="ECO:0000256" key="4">
    <source>
        <dbReference type="SAM" id="MobiDB-lite"/>
    </source>
</evidence>
<name>A0A6L2KBQ2_TANCI</name>
<feature type="region of interest" description="Disordered" evidence="4">
    <location>
        <begin position="772"/>
        <end position="798"/>
    </location>
</feature>
<proteinExistence type="predicted"/>
<keyword evidence="3" id="KW-0175">Coiled coil</keyword>
<dbReference type="Pfam" id="PF14223">
    <property type="entry name" value="Retrotran_gag_2"/>
    <property type="match status" value="2"/>
</dbReference>
<dbReference type="InterPro" id="IPR025724">
    <property type="entry name" value="GAG-pre-integrase_dom"/>
</dbReference>
<organism evidence="8">
    <name type="scientific">Tanacetum cinerariifolium</name>
    <name type="common">Dalmatian daisy</name>
    <name type="synonym">Chrysanthemum cinerariifolium</name>
    <dbReference type="NCBI Taxonomy" id="118510"/>
    <lineage>
        <taxon>Eukaryota</taxon>
        <taxon>Viridiplantae</taxon>
        <taxon>Streptophyta</taxon>
        <taxon>Embryophyta</taxon>
        <taxon>Tracheophyta</taxon>
        <taxon>Spermatophyta</taxon>
        <taxon>Magnoliopsida</taxon>
        <taxon>eudicotyledons</taxon>
        <taxon>Gunneridae</taxon>
        <taxon>Pentapetalae</taxon>
        <taxon>asterids</taxon>
        <taxon>campanulids</taxon>
        <taxon>Asterales</taxon>
        <taxon>Asteraceae</taxon>
        <taxon>Asteroideae</taxon>
        <taxon>Anthemideae</taxon>
        <taxon>Anthemidinae</taxon>
        <taxon>Tanacetum</taxon>
    </lineage>
</organism>
<feature type="region of interest" description="Disordered" evidence="4">
    <location>
        <begin position="1766"/>
        <end position="1787"/>
    </location>
</feature>
<dbReference type="SUPFAM" id="SSF53098">
    <property type="entry name" value="Ribonuclease H-like"/>
    <property type="match status" value="1"/>
</dbReference>
<dbReference type="InterPro" id="IPR013103">
    <property type="entry name" value="RVT_2"/>
</dbReference>
<accession>A0A6L2KBQ2</accession>
<feature type="region of interest" description="Disordered" evidence="4">
    <location>
        <begin position="2635"/>
        <end position="2654"/>
    </location>
</feature>
<feature type="domain" description="Retroviral polymerase SH3-like" evidence="7">
    <location>
        <begin position="712"/>
        <end position="772"/>
    </location>
</feature>
<feature type="domain" description="GAG-pre-integrase" evidence="6">
    <location>
        <begin position="510"/>
        <end position="583"/>
    </location>
</feature>
<dbReference type="InterPro" id="IPR036397">
    <property type="entry name" value="RNaseH_sf"/>
</dbReference>